<keyword evidence="1" id="KW-0812">Transmembrane</keyword>
<evidence type="ECO:0000313" key="4">
    <source>
        <dbReference type="Proteomes" id="UP001194580"/>
    </source>
</evidence>
<keyword evidence="1" id="KW-0472">Membrane</keyword>
<feature type="domain" description="G" evidence="2">
    <location>
        <begin position="14"/>
        <end position="129"/>
    </location>
</feature>
<name>A0AAD4H900_9FUNG</name>
<protein>
    <recommendedName>
        <fullName evidence="2">G domain-containing protein</fullName>
    </recommendedName>
</protein>
<dbReference type="Gene3D" id="3.40.50.300">
    <property type="entry name" value="P-loop containing nucleotide triphosphate hydrolases"/>
    <property type="match status" value="1"/>
</dbReference>
<dbReference type="EMBL" id="JAAAIL010000215">
    <property type="protein sequence ID" value="KAG0278161.1"/>
    <property type="molecule type" value="Genomic_DNA"/>
</dbReference>
<dbReference type="CDD" id="cd00882">
    <property type="entry name" value="Ras_like_GTPase"/>
    <property type="match status" value="1"/>
</dbReference>
<accession>A0AAD4H900</accession>
<evidence type="ECO:0000313" key="3">
    <source>
        <dbReference type="EMBL" id="KAG0278161.1"/>
    </source>
</evidence>
<gene>
    <name evidence="3" type="ORF">BGZ95_004551</name>
</gene>
<comment type="caution">
    <text evidence="3">The sequence shown here is derived from an EMBL/GenBank/DDBJ whole genome shotgun (WGS) entry which is preliminary data.</text>
</comment>
<sequence>MTVNNSFITGQYSLVLVGNPGVGKSSILNALGGHFDTGFSRVTGLTRTLTTMDTSIEGRNIRLVDLPGIFDCRADSEHTNEHHFKILHDALEDGNPYVIFFVISPNDGRISPSDFTVMKALLDSLDESPIVGLILTKVEREDYDAIQNSDYFANVLQVLRQSNANLKFLSRKKPLILFYHEEKRYDEVDSIKIKNYILAFEPREVHTRRLVAGVLLGIFHVLVGIIGIMVGA</sequence>
<dbReference type="Proteomes" id="UP001194580">
    <property type="component" value="Unassembled WGS sequence"/>
</dbReference>
<organism evidence="3 4">
    <name type="scientific">Linnemannia exigua</name>
    <dbReference type="NCBI Taxonomy" id="604196"/>
    <lineage>
        <taxon>Eukaryota</taxon>
        <taxon>Fungi</taxon>
        <taxon>Fungi incertae sedis</taxon>
        <taxon>Mucoromycota</taxon>
        <taxon>Mortierellomycotina</taxon>
        <taxon>Mortierellomycetes</taxon>
        <taxon>Mortierellales</taxon>
        <taxon>Mortierellaceae</taxon>
        <taxon>Linnemannia</taxon>
    </lineage>
</organism>
<evidence type="ECO:0000259" key="2">
    <source>
        <dbReference type="Pfam" id="PF01926"/>
    </source>
</evidence>
<dbReference type="PRINTS" id="PR00326">
    <property type="entry name" value="GTP1OBG"/>
</dbReference>
<proteinExistence type="predicted"/>
<feature type="transmembrane region" description="Helical" evidence="1">
    <location>
        <begin position="210"/>
        <end position="230"/>
    </location>
</feature>
<dbReference type="Pfam" id="PF01926">
    <property type="entry name" value="MMR_HSR1"/>
    <property type="match status" value="1"/>
</dbReference>
<reference evidence="3" key="1">
    <citation type="journal article" date="2020" name="Fungal Divers.">
        <title>Resolving the Mortierellaceae phylogeny through synthesis of multi-gene phylogenetics and phylogenomics.</title>
        <authorList>
            <person name="Vandepol N."/>
            <person name="Liber J."/>
            <person name="Desiro A."/>
            <person name="Na H."/>
            <person name="Kennedy M."/>
            <person name="Barry K."/>
            <person name="Grigoriev I.V."/>
            <person name="Miller A.N."/>
            <person name="O'Donnell K."/>
            <person name="Stajich J.E."/>
            <person name="Bonito G."/>
        </authorList>
    </citation>
    <scope>NUCLEOTIDE SEQUENCE</scope>
    <source>
        <strain evidence="3">NRRL 28262</strain>
    </source>
</reference>
<dbReference type="InterPro" id="IPR027417">
    <property type="entry name" value="P-loop_NTPase"/>
</dbReference>
<dbReference type="GO" id="GO:0005525">
    <property type="term" value="F:GTP binding"/>
    <property type="evidence" value="ECO:0007669"/>
    <property type="project" value="InterPro"/>
</dbReference>
<dbReference type="SUPFAM" id="SSF52540">
    <property type="entry name" value="P-loop containing nucleoside triphosphate hydrolases"/>
    <property type="match status" value="1"/>
</dbReference>
<keyword evidence="1" id="KW-1133">Transmembrane helix</keyword>
<dbReference type="InterPro" id="IPR006073">
    <property type="entry name" value="GTP-bd"/>
</dbReference>
<keyword evidence="4" id="KW-1185">Reference proteome</keyword>
<dbReference type="AlphaFoldDB" id="A0AAD4H900"/>
<evidence type="ECO:0000256" key="1">
    <source>
        <dbReference type="SAM" id="Phobius"/>
    </source>
</evidence>